<feature type="region of interest" description="Disordered" evidence="1">
    <location>
        <begin position="1"/>
        <end position="28"/>
    </location>
</feature>
<reference evidence="2" key="1">
    <citation type="submission" date="2020-09" db="EMBL/GenBank/DDBJ databases">
        <title>Genome-Enabled Discovery of Anthraquinone Biosynthesis in Senna tora.</title>
        <authorList>
            <person name="Kang S.-H."/>
            <person name="Pandey R.P."/>
            <person name="Lee C.-M."/>
            <person name="Sim J.-S."/>
            <person name="Jeong J.-T."/>
            <person name="Choi B.-S."/>
            <person name="Jung M."/>
            <person name="Ginzburg D."/>
            <person name="Zhao K."/>
            <person name="Won S.Y."/>
            <person name="Oh T.-J."/>
            <person name="Yu Y."/>
            <person name="Kim N.-H."/>
            <person name="Lee O.R."/>
            <person name="Lee T.-H."/>
            <person name="Bashyal P."/>
            <person name="Kim T.-S."/>
            <person name="Lee W.-H."/>
            <person name="Kawkins C."/>
            <person name="Kim C.-K."/>
            <person name="Kim J.S."/>
            <person name="Ahn B.O."/>
            <person name="Rhee S.Y."/>
            <person name="Sohng J.K."/>
        </authorList>
    </citation>
    <scope>NUCLEOTIDE SEQUENCE</scope>
    <source>
        <tissue evidence="2">Leaf</tissue>
    </source>
</reference>
<feature type="compositionally biased region" description="Polar residues" evidence="1">
    <location>
        <begin position="7"/>
        <end position="17"/>
    </location>
</feature>
<organism evidence="2 3">
    <name type="scientific">Senna tora</name>
    <dbReference type="NCBI Taxonomy" id="362788"/>
    <lineage>
        <taxon>Eukaryota</taxon>
        <taxon>Viridiplantae</taxon>
        <taxon>Streptophyta</taxon>
        <taxon>Embryophyta</taxon>
        <taxon>Tracheophyta</taxon>
        <taxon>Spermatophyta</taxon>
        <taxon>Magnoliopsida</taxon>
        <taxon>eudicotyledons</taxon>
        <taxon>Gunneridae</taxon>
        <taxon>Pentapetalae</taxon>
        <taxon>rosids</taxon>
        <taxon>fabids</taxon>
        <taxon>Fabales</taxon>
        <taxon>Fabaceae</taxon>
        <taxon>Caesalpinioideae</taxon>
        <taxon>Cassia clade</taxon>
        <taxon>Senna</taxon>
    </lineage>
</organism>
<dbReference type="Proteomes" id="UP000634136">
    <property type="component" value="Unassembled WGS sequence"/>
</dbReference>
<evidence type="ECO:0000256" key="1">
    <source>
        <dbReference type="SAM" id="MobiDB-lite"/>
    </source>
</evidence>
<keyword evidence="3" id="KW-1185">Reference proteome</keyword>
<protein>
    <submittedName>
        <fullName evidence="2">Uncharacterized protein</fullName>
    </submittedName>
</protein>
<evidence type="ECO:0000313" key="3">
    <source>
        <dbReference type="Proteomes" id="UP000634136"/>
    </source>
</evidence>
<sequence length="28" mass="3014">MVGGSQKGLTAPSQSLTDDTRDNDEYDI</sequence>
<gene>
    <name evidence="2" type="ORF">G2W53_020178</name>
</gene>
<comment type="caution">
    <text evidence="2">The sequence shown here is derived from an EMBL/GenBank/DDBJ whole genome shotgun (WGS) entry which is preliminary data.</text>
</comment>
<name>A0A834TW56_9FABA</name>
<dbReference type="AlphaFoldDB" id="A0A834TW56"/>
<dbReference type="EMBL" id="JAAIUW010000006">
    <property type="protein sequence ID" value="KAF7829014.1"/>
    <property type="molecule type" value="Genomic_DNA"/>
</dbReference>
<evidence type="ECO:0000313" key="2">
    <source>
        <dbReference type="EMBL" id="KAF7829014.1"/>
    </source>
</evidence>
<proteinExistence type="predicted"/>
<accession>A0A834TW56</accession>